<evidence type="ECO:0000313" key="2">
    <source>
        <dbReference type="EMBL" id="NNJ24433.1"/>
    </source>
</evidence>
<gene>
    <name evidence="2" type="ORF">LzC2_04900</name>
</gene>
<keyword evidence="3" id="KW-1185">Reference proteome</keyword>
<keyword evidence="1" id="KW-1133">Transmembrane helix</keyword>
<accession>A0ABX1V8E6</accession>
<dbReference type="Proteomes" id="UP000609651">
    <property type="component" value="Unassembled WGS sequence"/>
</dbReference>
<comment type="caution">
    <text evidence="2">The sequence shown here is derived from an EMBL/GenBank/DDBJ whole genome shotgun (WGS) entry which is preliminary data.</text>
</comment>
<evidence type="ECO:0000256" key="1">
    <source>
        <dbReference type="SAM" id="Phobius"/>
    </source>
</evidence>
<dbReference type="RefSeq" id="WP_171183374.1">
    <property type="nucleotide sequence ID" value="NZ_WTPX01000008.1"/>
</dbReference>
<organism evidence="2 3">
    <name type="scientific">Alienimonas chondri</name>
    <dbReference type="NCBI Taxonomy" id="2681879"/>
    <lineage>
        <taxon>Bacteria</taxon>
        <taxon>Pseudomonadati</taxon>
        <taxon>Planctomycetota</taxon>
        <taxon>Planctomycetia</taxon>
        <taxon>Planctomycetales</taxon>
        <taxon>Planctomycetaceae</taxon>
        <taxon>Alienimonas</taxon>
    </lineage>
</organism>
<sequence>MFEFLQSVPSRDLIPLLAISGTVVAGILIAVPAIVGRYWVTYDRNRRGAELTAEMLAGGWSPEEIRSTLESTFECHAEGRRLDSMPTDRAEAA</sequence>
<feature type="transmembrane region" description="Helical" evidence="1">
    <location>
        <begin position="13"/>
        <end position="40"/>
    </location>
</feature>
<keyword evidence="1" id="KW-0812">Transmembrane</keyword>
<name>A0ABX1V8E6_9PLAN</name>
<evidence type="ECO:0000313" key="3">
    <source>
        <dbReference type="Proteomes" id="UP000609651"/>
    </source>
</evidence>
<proteinExistence type="predicted"/>
<keyword evidence="1" id="KW-0472">Membrane</keyword>
<reference evidence="2 3" key="1">
    <citation type="journal article" date="2020" name="Syst. Appl. Microbiol.">
        <title>Alienimonas chondri sp. nov., a novel planctomycete isolated from the biofilm of the red alga Chondrus crispus.</title>
        <authorList>
            <person name="Vitorino I."/>
            <person name="Albuquerque L."/>
            <person name="Wiegand S."/>
            <person name="Kallscheuer N."/>
            <person name="da Costa M.S."/>
            <person name="Lobo-da-Cunha A."/>
            <person name="Jogler C."/>
            <person name="Lage O.M."/>
        </authorList>
    </citation>
    <scope>NUCLEOTIDE SEQUENCE [LARGE SCALE GENOMIC DNA]</scope>
    <source>
        <strain evidence="2 3">LzC2</strain>
    </source>
</reference>
<protein>
    <submittedName>
        <fullName evidence="2">Uncharacterized protein</fullName>
    </submittedName>
</protein>
<dbReference type="EMBL" id="WTPX01000008">
    <property type="protein sequence ID" value="NNJ24433.1"/>
    <property type="molecule type" value="Genomic_DNA"/>
</dbReference>